<dbReference type="GO" id="GO:0016887">
    <property type="term" value="F:ATP hydrolysis activity"/>
    <property type="evidence" value="ECO:0007669"/>
    <property type="project" value="InterPro"/>
</dbReference>
<keyword evidence="2 4" id="KW-0067">ATP-binding</keyword>
<keyword evidence="5" id="KW-1185">Reference proteome</keyword>
<dbReference type="InterPro" id="IPR003593">
    <property type="entry name" value="AAA+_ATPase"/>
</dbReference>
<dbReference type="InterPro" id="IPR003959">
    <property type="entry name" value="ATPase_AAA_core"/>
</dbReference>
<evidence type="ECO:0000256" key="1">
    <source>
        <dbReference type="ARBA" id="ARBA00007448"/>
    </source>
</evidence>
<dbReference type="Pfam" id="PF00004">
    <property type="entry name" value="AAA"/>
    <property type="match status" value="1"/>
</dbReference>
<dbReference type="AlphaFoldDB" id="A0AAW9A6X8"/>
<dbReference type="SMART" id="SM00382">
    <property type="entry name" value="AAA"/>
    <property type="match status" value="1"/>
</dbReference>
<accession>A0AAW9A6X8</accession>
<comment type="similarity">
    <text evidence="1">Belongs to the AAA ATPase family. BCS1 subfamily.</text>
</comment>
<dbReference type="PANTHER" id="PTHR23070">
    <property type="entry name" value="BCS1 AAA-TYPE ATPASE"/>
    <property type="match status" value="1"/>
</dbReference>
<evidence type="ECO:0000256" key="2">
    <source>
        <dbReference type="RuleBase" id="RU003651"/>
    </source>
</evidence>
<dbReference type="SUPFAM" id="SSF52540">
    <property type="entry name" value="P-loop containing nucleoside triphosphate hydrolases"/>
    <property type="match status" value="1"/>
</dbReference>
<dbReference type="InterPro" id="IPR050747">
    <property type="entry name" value="Mitochondrial_chaperone_BCS1"/>
</dbReference>
<dbReference type="InterPro" id="IPR027417">
    <property type="entry name" value="P-loop_NTPase"/>
</dbReference>
<dbReference type="Proteomes" id="UP001271648">
    <property type="component" value="Unassembled WGS sequence"/>
</dbReference>
<keyword evidence="2" id="KW-0547">Nucleotide-binding</keyword>
<dbReference type="InterPro" id="IPR003960">
    <property type="entry name" value="ATPase_AAA_CS"/>
</dbReference>
<dbReference type="EMBL" id="JAUBDJ010000005">
    <property type="protein sequence ID" value="MDW0117331.1"/>
    <property type="molecule type" value="Genomic_DNA"/>
</dbReference>
<name>A0AAW9A6X8_9BACL</name>
<dbReference type="RefSeq" id="WP_283732186.1">
    <property type="nucleotide sequence ID" value="NZ_CP125968.1"/>
</dbReference>
<feature type="domain" description="AAA+ ATPase" evidence="3">
    <location>
        <begin position="221"/>
        <end position="341"/>
    </location>
</feature>
<gene>
    <name evidence="4" type="ORF">QTL97_10330</name>
</gene>
<evidence type="ECO:0000313" key="4">
    <source>
        <dbReference type="EMBL" id="MDW0117331.1"/>
    </source>
</evidence>
<reference evidence="4 5" key="1">
    <citation type="submission" date="2023-06" db="EMBL/GenBank/DDBJ databases">
        <title>Sporosarcina sp. nov., isolated from Korean traditional fermented seafood 'Jeotgal'.</title>
        <authorList>
            <person name="Yang A.I."/>
            <person name="Shin N.-R."/>
        </authorList>
    </citation>
    <scope>NUCLEOTIDE SEQUENCE [LARGE SCALE GENOMIC DNA]</scope>
    <source>
        <strain evidence="4 5">KCTC43456</strain>
    </source>
</reference>
<dbReference type="Gene3D" id="3.40.50.300">
    <property type="entry name" value="P-loop containing nucleotide triphosphate hydrolases"/>
    <property type="match status" value="1"/>
</dbReference>
<proteinExistence type="inferred from homology"/>
<organism evidence="4 5">
    <name type="scientific">Sporosarcina thermotolerans</name>
    <dbReference type="NCBI Taxonomy" id="633404"/>
    <lineage>
        <taxon>Bacteria</taxon>
        <taxon>Bacillati</taxon>
        <taxon>Bacillota</taxon>
        <taxon>Bacilli</taxon>
        <taxon>Bacillales</taxon>
        <taxon>Caryophanaceae</taxon>
        <taxon>Sporosarcina</taxon>
    </lineage>
</organism>
<dbReference type="PROSITE" id="PS00674">
    <property type="entry name" value="AAA"/>
    <property type="match status" value="1"/>
</dbReference>
<protein>
    <submittedName>
        <fullName evidence="4">ATP-binding protein</fullName>
    </submittedName>
</protein>
<dbReference type="CDD" id="cd19481">
    <property type="entry name" value="RecA-like_protease"/>
    <property type="match status" value="1"/>
</dbReference>
<sequence length="425" mass="48918">MDNQQSFTLLPIEKLFNDSHPNFENYAFVMRKVIERLNARKMQDWKIIQAEELISHAESVIDELMKKGKLHFESLGHIYGTRPSGKVEKTESDRAFELRVSETIENQLLYFPEYEVAFAQFLYYVDSGTTWPEHHIIAPTPAKVLNFINDVNRLQRELMKTTITYLVDTDSGVVKKSFAQDNTIDRADVFLEETIKNDIYRSVDEFFKNDGNFYKEYGLPYKRGILLHGAPGNGKTTLVRSITGSTSAPVIYWQITEHTGSYSVEEVFNTVARMAPAILVIEDIDSMPEHTRSTFLNTLDGARVRDGLFIIGTTNYPERIDPALINRAGRFDSTYEIPSPTAEVRRAYLKQLDIKNLFNDEQLDDMANRTRGLSISQLNELYMSIAISFHYDGMIVYQRRIEDLQKQHRRSSKGEWDQNGGSIGF</sequence>
<comment type="caution">
    <text evidence="4">The sequence shown here is derived from an EMBL/GenBank/DDBJ whole genome shotgun (WGS) entry which is preliminary data.</text>
</comment>
<dbReference type="GO" id="GO:0005524">
    <property type="term" value="F:ATP binding"/>
    <property type="evidence" value="ECO:0007669"/>
    <property type="project" value="UniProtKB-KW"/>
</dbReference>
<evidence type="ECO:0000259" key="3">
    <source>
        <dbReference type="SMART" id="SM00382"/>
    </source>
</evidence>
<evidence type="ECO:0000313" key="5">
    <source>
        <dbReference type="Proteomes" id="UP001271648"/>
    </source>
</evidence>